<organism evidence="1">
    <name type="scientific">Arundo donax</name>
    <name type="common">Giant reed</name>
    <name type="synonym">Donax arundinaceus</name>
    <dbReference type="NCBI Taxonomy" id="35708"/>
    <lineage>
        <taxon>Eukaryota</taxon>
        <taxon>Viridiplantae</taxon>
        <taxon>Streptophyta</taxon>
        <taxon>Embryophyta</taxon>
        <taxon>Tracheophyta</taxon>
        <taxon>Spermatophyta</taxon>
        <taxon>Magnoliopsida</taxon>
        <taxon>Liliopsida</taxon>
        <taxon>Poales</taxon>
        <taxon>Poaceae</taxon>
        <taxon>PACMAD clade</taxon>
        <taxon>Arundinoideae</taxon>
        <taxon>Arundineae</taxon>
        <taxon>Arundo</taxon>
    </lineage>
</organism>
<reference evidence="1" key="1">
    <citation type="submission" date="2014-09" db="EMBL/GenBank/DDBJ databases">
        <authorList>
            <person name="Magalhaes I.L.F."/>
            <person name="Oliveira U."/>
            <person name="Santos F.R."/>
            <person name="Vidigal T.H.D.A."/>
            <person name="Brescovit A.D."/>
            <person name="Santos A.J."/>
        </authorList>
    </citation>
    <scope>NUCLEOTIDE SEQUENCE</scope>
    <source>
        <tissue evidence="1">Shoot tissue taken approximately 20 cm above the soil surface</tissue>
    </source>
</reference>
<dbReference type="EMBL" id="GBRH01242212">
    <property type="protein sequence ID" value="JAD55683.1"/>
    <property type="molecule type" value="Transcribed_RNA"/>
</dbReference>
<name>A0A0A9B0P2_ARUDO</name>
<sequence length="12" mass="1344">MLAKTLRGGHLF</sequence>
<reference evidence="1" key="2">
    <citation type="journal article" date="2015" name="Data Brief">
        <title>Shoot transcriptome of the giant reed, Arundo donax.</title>
        <authorList>
            <person name="Barrero R.A."/>
            <person name="Guerrero F.D."/>
            <person name="Moolhuijzen P."/>
            <person name="Goolsby J.A."/>
            <person name="Tidwell J."/>
            <person name="Bellgard S.E."/>
            <person name="Bellgard M.I."/>
        </authorList>
    </citation>
    <scope>NUCLEOTIDE SEQUENCE</scope>
    <source>
        <tissue evidence="1">Shoot tissue taken approximately 20 cm above the soil surface</tissue>
    </source>
</reference>
<proteinExistence type="predicted"/>
<protein>
    <submittedName>
        <fullName evidence="1">Uncharacterized protein</fullName>
    </submittedName>
</protein>
<accession>A0A0A9B0P2</accession>
<evidence type="ECO:0000313" key="1">
    <source>
        <dbReference type="EMBL" id="JAD55683.1"/>
    </source>
</evidence>